<evidence type="ECO:0000256" key="2">
    <source>
        <dbReference type="SAM" id="Phobius"/>
    </source>
</evidence>
<proteinExistence type="predicted"/>
<evidence type="ECO:0000313" key="4">
    <source>
        <dbReference type="Proteomes" id="UP000777438"/>
    </source>
</evidence>
<keyword evidence="4" id="KW-1185">Reference proteome</keyword>
<keyword evidence="2" id="KW-1133">Transmembrane helix</keyword>
<feature type="transmembrane region" description="Helical" evidence="2">
    <location>
        <begin position="146"/>
        <end position="165"/>
    </location>
</feature>
<evidence type="ECO:0000313" key="3">
    <source>
        <dbReference type="EMBL" id="KAH6900416.1"/>
    </source>
</evidence>
<comment type="caution">
    <text evidence="3">The sequence shown here is derived from an EMBL/GenBank/DDBJ whole genome shotgun (WGS) entry which is preliminary data.</text>
</comment>
<evidence type="ECO:0000256" key="1">
    <source>
        <dbReference type="SAM" id="MobiDB-lite"/>
    </source>
</evidence>
<feature type="compositionally biased region" description="Basic and acidic residues" evidence="1">
    <location>
        <begin position="102"/>
        <end position="112"/>
    </location>
</feature>
<accession>A0A9P8WJ41</accession>
<reference evidence="3 4" key="1">
    <citation type="journal article" date="2021" name="Nat. Commun.">
        <title>Genetic determinants of endophytism in the Arabidopsis root mycobiome.</title>
        <authorList>
            <person name="Mesny F."/>
            <person name="Miyauchi S."/>
            <person name="Thiergart T."/>
            <person name="Pickel B."/>
            <person name="Atanasova L."/>
            <person name="Karlsson M."/>
            <person name="Huettel B."/>
            <person name="Barry K.W."/>
            <person name="Haridas S."/>
            <person name="Chen C."/>
            <person name="Bauer D."/>
            <person name="Andreopoulos W."/>
            <person name="Pangilinan J."/>
            <person name="LaButti K."/>
            <person name="Riley R."/>
            <person name="Lipzen A."/>
            <person name="Clum A."/>
            <person name="Drula E."/>
            <person name="Henrissat B."/>
            <person name="Kohler A."/>
            <person name="Grigoriev I.V."/>
            <person name="Martin F.M."/>
            <person name="Hacquard S."/>
        </authorList>
    </citation>
    <scope>NUCLEOTIDE SEQUENCE [LARGE SCALE GENOMIC DNA]</scope>
    <source>
        <strain evidence="3 4">MPI-CAGE-CH-0241</strain>
    </source>
</reference>
<name>A0A9P8WJ41_9HYPO</name>
<protein>
    <submittedName>
        <fullName evidence="3">Uncharacterized protein</fullName>
    </submittedName>
</protein>
<feature type="region of interest" description="Disordered" evidence="1">
    <location>
        <begin position="99"/>
        <end position="118"/>
    </location>
</feature>
<dbReference type="Proteomes" id="UP000777438">
    <property type="component" value="Unassembled WGS sequence"/>
</dbReference>
<sequence length="219" mass="25126">MALEKKSEERRERERKSNTQPIFSELWWCVVFASIDESQSTKVKKRKCYPRKAMGVTDQMPMAAKRLMNGYCKIHTLPCHAPRGEKDWSEKISEPALARVATRREKRDRDPSLVKPSSRSGCCSMYKGSNPVAAAARDSKRMYDMWFFFASSASFFAFIIFSNSLHCPPLSVLSKAEHEAELSHLMYGQTGARRGGRLVAYLYLFFCINRDPRGILYQS</sequence>
<keyword evidence="2" id="KW-0472">Membrane</keyword>
<dbReference type="AlphaFoldDB" id="A0A9P8WJ41"/>
<organism evidence="3 4">
    <name type="scientific">Thelonectria olida</name>
    <dbReference type="NCBI Taxonomy" id="1576542"/>
    <lineage>
        <taxon>Eukaryota</taxon>
        <taxon>Fungi</taxon>
        <taxon>Dikarya</taxon>
        <taxon>Ascomycota</taxon>
        <taxon>Pezizomycotina</taxon>
        <taxon>Sordariomycetes</taxon>
        <taxon>Hypocreomycetidae</taxon>
        <taxon>Hypocreales</taxon>
        <taxon>Nectriaceae</taxon>
        <taxon>Thelonectria</taxon>
    </lineage>
</organism>
<dbReference type="EMBL" id="JAGPYM010000001">
    <property type="protein sequence ID" value="KAH6900416.1"/>
    <property type="molecule type" value="Genomic_DNA"/>
</dbReference>
<keyword evidence="2" id="KW-0812">Transmembrane</keyword>
<gene>
    <name evidence="3" type="ORF">B0T10DRAFT_28046</name>
</gene>